<dbReference type="Proteomes" id="UP001189429">
    <property type="component" value="Unassembled WGS sequence"/>
</dbReference>
<gene>
    <name evidence="15" type="ORF">PCOR1329_LOCUS35905</name>
</gene>
<evidence type="ECO:0000256" key="5">
    <source>
        <dbReference type="ARBA" id="ARBA00022771"/>
    </source>
</evidence>
<sequence length="631" mass="68302">MMSCSACGSTDLVLNPSRGDTVCGTCGEVLEERNMVVDVSFGEGEGGAKYLQGRTFQITTSQERVTSKGIAEICKIASSLDLDATIQEPGRRILTLAVQKGFNQGRSTKLIASACLYLACRRSRSHHLLIDFSDHLRRPVREIGGTYVKLMQRLLGNHARFPLDAGAPLMEIPVVDPSVFIERFARKLWKAMCLKGHPMKHLMTVEDCACNACGLQIAGSSWIFSCSSCKTFVCEQCQREASADMMVSQETARTRKQVQNTAMRLIQFMHRDWICVGRRPNGLVGAALLIAAFYHKIGFSAGDISEVVRIGEGTLRLRLKEVMSTAVSSMSREEFERQGDALVADPGARQGDGSEQPPCLKRRMLNERQRQMLRRALPDAGPQATPPALLDGAAAPASAAPLLGGAASARGPAAESAPALSQVEKFTAREPSAELIEDIARDVARHHRVEGLLGGEAGSAASEGAASRIEGLLAGRQFEAEAAQGQPSAPGTPKSAAAAGAHEESLSDMDDEELDSYLLLDPEEQQHKAEIWHEVNKDYLEEWHLRSREARRKREQQEQRSQKAASDAGAASDAASEAGSARTGTSGASGKRRFPAASSCTQSAVLALTKKGKVNKNRINIENLEKLFNFE</sequence>
<dbReference type="InterPro" id="IPR036915">
    <property type="entry name" value="Cyclin-like_sf"/>
</dbReference>
<evidence type="ECO:0000256" key="8">
    <source>
        <dbReference type="ARBA" id="ARBA00023159"/>
    </source>
</evidence>
<keyword evidence="16" id="KW-1185">Reference proteome</keyword>
<dbReference type="Pfam" id="PF00382">
    <property type="entry name" value="TFIIB"/>
    <property type="match status" value="2"/>
</dbReference>
<keyword evidence="7" id="KW-0805">Transcription regulation</keyword>
<evidence type="ECO:0000256" key="10">
    <source>
        <dbReference type="ARBA" id="ARBA00023242"/>
    </source>
</evidence>
<evidence type="ECO:0000256" key="2">
    <source>
        <dbReference type="ARBA" id="ARBA00010857"/>
    </source>
</evidence>
<evidence type="ECO:0000256" key="9">
    <source>
        <dbReference type="ARBA" id="ARBA00023163"/>
    </source>
</evidence>
<organism evidence="15 16">
    <name type="scientific">Prorocentrum cordatum</name>
    <dbReference type="NCBI Taxonomy" id="2364126"/>
    <lineage>
        <taxon>Eukaryota</taxon>
        <taxon>Sar</taxon>
        <taxon>Alveolata</taxon>
        <taxon>Dinophyceae</taxon>
        <taxon>Prorocentrales</taxon>
        <taxon>Prorocentraceae</taxon>
        <taxon>Prorocentrum</taxon>
    </lineage>
</organism>
<accession>A0ABN9T5Z1</accession>
<keyword evidence="3" id="KW-0479">Metal-binding</keyword>
<dbReference type="Gene3D" id="1.20.5.650">
    <property type="entry name" value="Single helix bin"/>
    <property type="match status" value="1"/>
</dbReference>
<evidence type="ECO:0000256" key="11">
    <source>
        <dbReference type="ARBA" id="ARBA00031009"/>
    </source>
</evidence>
<name>A0ABN9T5Z1_9DINO</name>
<dbReference type="Gene3D" id="1.10.472.10">
    <property type="entry name" value="Cyclin-like"/>
    <property type="match status" value="2"/>
</dbReference>
<keyword evidence="8" id="KW-0010">Activator</keyword>
<evidence type="ECO:0000256" key="13">
    <source>
        <dbReference type="SAM" id="MobiDB-lite"/>
    </source>
</evidence>
<dbReference type="SUPFAM" id="SSF57889">
    <property type="entry name" value="Cysteine-rich domain"/>
    <property type="match status" value="1"/>
</dbReference>
<keyword evidence="4" id="KW-0677">Repeat</keyword>
<dbReference type="SUPFAM" id="SSF47954">
    <property type="entry name" value="Cyclin-like"/>
    <property type="match status" value="2"/>
</dbReference>
<dbReference type="InterPro" id="IPR023486">
    <property type="entry name" value="TFIIB_CS"/>
</dbReference>
<comment type="subcellular location">
    <subcellularLocation>
        <location evidence="1">Nucleus</location>
    </subcellularLocation>
</comment>
<keyword evidence="9" id="KW-0804">Transcription</keyword>
<dbReference type="Pfam" id="PF07741">
    <property type="entry name" value="BRF1"/>
    <property type="match status" value="1"/>
</dbReference>
<dbReference type="Pfam" id="PF08271">
    <property type="entry name" value="Zn_Ribbon_TF"/>
    <property type="match status" value="1"/>
</dbReference>
<evidence type="ECO:0000259" key="14">
    <source>
        <dbReference type="PROSITE" id="PS51134"/>
    </source>
</evidence>
<reference evidence="15" key="1">
    <citation type="submission" date="2023-10" db="EMBL/GenBank/DDBJ databases">
        <authorList>
            <person name="Chen Y."/>
            <person name="Shah S."/>
            <person name="Dougan E. K."/>
            <person name="Thang M."/>
            <person name="Chan C."/>
        </authorList>
    </citation>
    <scope>NUCLEOTIDE SEQUENCE [LARGE SCALE GENOMIC DNA]</scope>
</reference>
<dbReference type="PROSITE" id="PS00782">
    <property type="entry name" value="TFIIB"/>
    <property type="match status" value="1"/>
</dbReference>
<comment type="caution">
    <text evidence="15">The sequence shown here is derived from an EMBL/GenBank/DDBJ whole genome shotgun (WGS) entry which is preliminary data.</text>
</comment>
<evidence type="ECO:0000256" key="7">
    <source>
        <dbReference type="ARBA" id="ARBA00023015"/>
    </source>
</evidence>
<evidence type="ECO:0000256" key="1">
    <source>
        <dbReference type="ARBA" id="ARBA00004123"/>
    </source>
</evidence>
<dbReference type="PANTHER" id="PTHR11618:SF4">
    <property type="entry name" value="TRANSCRIPTION FACTOR IIIB 90 KDA SUBUNIT"/>
    <property type="match status" value="1"/>
</dbReference>
<dbReference type="InterPro" id="IPR046349">
    <property type="entry name" value="C1-like_sf"/>
</dbReference>
<protein>
    <recommendedName>
        <fullName evidence="11">B-related factor 1</fullName>
    </recommendedName>
</protein>
<feature type="region of interest" description="Disordered" evidence="13">
    <location>
        <begin position="480"/>
        <end position="510"/>
    </location>
</feature>
<keyword evidence="5 12" id="KW-0863">Zinc-finger</keyword>
<evidence type="ECO:0000256" key="4">
    <source>
        <dbReference type="ARBA" id="ARBA00022737"/>
    </source>
</evidence>
<dbReference type="PROSITE" id="PS51134">
    <property type="entry name" value="ZF_TFIIB"/>
    <property type="match status" value="1"/>
</dbReference>
<comment type="similarity">
    <text evidence="2">Belongs to the TFIIB family.</text>
</comment>
<dbReference type="InterPro" id="IPR000812">
    <property type="entry name" value="TFIIB"/>
</dbReference>
<dbReference type="SUPFAM" id="SSF57783">
    <property type="entry name" value="Zinc beta-ribbon"/>
    <property type="match status" value="1"/>
</dbReference>
<feature type="compositionally biased region" description="Low complexity" evidence="13">
    <location>
        <begin position="562"/>
        <end position="589"/>
    </location>
</feature>
<dbReference type="Gene3D" id="2.20.25.10">
    <property type="match status" value="1"/>
</dbReference>
<evidence type="ECO:0000313" key="16">
    <source>
        <dbReference type="Proteomes" id="UP001189429"/>
    </source>
</evidence>
<dbReference type="PANTHER" id="PTHR11618">
    <property type="entry name" value="TRANSCRIPTION INITIATION FACTOR IIB-RELATED"/>
    <property type="match status" value="1"/>
</dbReference>
<feature type="region of interest" description="Disordered" evidence="13">
    <location>
        <begin position="550"/>
        <end position="600"/>
    </location>
</feature>
<dbReference type="InterPro" id="IPR013137">
    <property type="entry name" value="Znf_TFIIB"/>
</dbReference>
<evidence type="ECO:0000256" key="12">
    <source>
        <dbReference type="PROSITE-ProRule" id="PRU00469"/>
    </source>
</evidence>
<feature type="domain" description="TFIIB-type" evidence="14">
    <location>
        <begin position="1"/>
        <end position="31"/>
    </location>
</feature>
<keyword evidence="10" id="KW-0539">Nucleus</keyword>
<proteinExistence type="inferred from homology"/>
<evidence type="ECO:0000256" key="6">
    <source>
        <dbReference type="ARBA" id="ARBA00022833"/>
    </source>
</evidence>
<dbReference type="SMART" id="SM00385">
    <property type="entry name" value="CYCLIN"/>
    <property type="match status" value="2"/>
</dbReference>
<evidence type="ECO:0000256" key="3">
    <source>
        <dbReference type="ARBA" id="ARBA00022723"/>
    </source>
</evidence>
<keyword evidence="6" id="KW-0862">Zinc</keyword>
<evidence type="ECO:0000313" key="15">
    <source>
        <dbReference type="EMBL" id="CAK0840455.1"/>
    </source>
</evidence>
<dbReference type="InterPro" id="IPR011665">
    <property type="entry name" value="BRF1_TBP-bd_dom"/>
</dbReference>
<dbReference type="InterPro" id="IPR013763">
    <property type="entry name" value="Cyclin-like_dom"/>
</dbReference>
<dbReference type="PRINTS" id="PR00685">
    <property type="entry name" value="TIFACTORIIB"/>
</dbReference>
<dbReference type="EMBL" id="CAUYUJ010014382">
    <property type="protein sequence ID" value="CAK0840455.1"/>
    <property type="molecule type" value="Genomic_DNA"/>
</dbReference>
<dbReference type="InterPro" id="IPR013150">
    <property type="entry name" value="TFIIB_cyclin"/>
</dbReference>